<evidence type="ECO:0000313" key="3">
    <source>
        <dbReference type="Proteomes" id="UP000070163"/>
    </source>
</evidence>
<evidence type="ECO:0000259" key="1">
    <source>
        <dbReference type="PROSITE" id="PS50994"/>
    </source>
</evidence>
<dbReference type="Proteomes" id="UP000070163">
    <property type="component" value="Unassembled WGS sequence"/>
</dbReference>
<gene>
    <name evidence="2" type="ORF">AKJ57_00870</name>
</gene>
<keyword evidence="3" id="KW-1185">Reference proteome</keyword>
<dbReference type="PROSITE" id="PS50994">
    <property type="entry name" value="INTEGRASE"/>
    <property type="match status" value="1"/>
</dbReference>
<dbReference type="Gene3D" id="3.30.420.10">
    <property type="entry name" value="Ribonuclease H-like superfamily/Ribonuclease H"/>
    <property type="match status" value="1"/>
</dbReference>
<name>A0A133UBH5_9EURY</name>
<dbReference type="GO" id="GO:0003676">
    <property type="term" value="F:nucleic acid binding"/>
    <property type="evidence" value="ECO:0007669"/>
    <property type="project" value="InterPro"/>
</dbReference>
<sequence length="169" mass="20438">MEVLQGKKQDELWQLDIKGPFWLHGQKYWFPVSVDDYSRYLLVCERLGHESTTDELTELLEKLLRKPKKILTDNGNQFKLRRKRWCKDSGIESFFAHPNYPQNKGKVERTIRNLAEEFVNLLSKFPEWLTNICSYRRWYNEHRFHRDINTQPTNLYPTRFDETRANPCV</sequence>
<dbReference type="Pfam" id="PF00665">
    <property type="entry name" value="rve"/>
    <property type="match status" value="1"/>
</dbReference>
<evidence type="ECO:0000313" key="2">
    <source>
        <dbReference type="EMBL" id="KXA91537.1"/>
    </source>
</evidence>
<dbReference type="InterPro" id="IPR036397">
    <property type="entry name" value="RNaseH_sf"/>
</dbReference>
<dbReference type="GO" id="GO:0015074">
    <property type="term" value="P:DNA integration"/>
    <property type="evidence" value="ECO:0007669"/>
    <property type="project" value="InterPro"/>
</dbReference>
<proteinExistence type="predicted"/>
<accession>A0A133UBH5</accession>
<dbReference type="SUPFAM" id="SSF53098">
    <property type="entry name" value="Ribonuclease H-like"/>
    <property type="match status" value="1"/>
</dbReference>
<dbReference type="AlphaFoldDB" id="A0A133UBH5"/>
<comment type="caution">
    <text evidence="2">The sequence shown here is derived from an EMBL/GenBank/DDBJ whole genome shotgun (WGS) entry which is preliminary data.</text>
</comment>
<organism evidence="2 3">
    <name type="scientific">candidate division MSBL1 archaeon SCGC-AAA259A05</name>
    <dbReference type="NCBI Taxonomy" id="1698259"/>
    <lineage>
        <taxon>Archaea</taxon>
        <taxon>Methanobacteriati</taxon>
        <taxon>Methanobacteriota</taxon>
        <taxon>candidate division MSBL1</taxon>
    </lineage>
</organism>
<protein>
    <recommendedName>
        <fullName evidence="1">Integrase catalytic domain-containing protein</fullName>
    </recommendedName>
</protein>
<dbReference type="EMBL" id="LHXJ01000006">
    <property type="protein sequence ID" value="KXA91537.1"/>
    <property type="molecule type" value="Genomic_DNA"/>
</dbReference>
<dbReference type="InterPro" id="IPR012337">
    <property type="entry name" value="RNaseH-like_sf"/>
</dbReference>
<feature type="domain" description="Integrase catalytic" evidence="1">
    <location>
        <begin position="5"/>
        <end position="160"/>
    </location>
</feature>
<reference evidence="2 3" key="1">
    <citation type="journal article" date="2016" name="Sci. Rep.">
        <title>Metabolic traits of an uncultured archaeal lineage -MSBL1- from brine pools of the Red Sea.</title>
        <authorList>
            <person name="Mwirichia R."/>
            <person name="Alam I."/>
            <person name="Rashid M."/>
            <person name="Vinu M."/>
            <person name="Ba-Alawi W."/>
            <person name="Anthony Kamau A."/>
            <person name="Kamanda Ngugi D."/>
            <person name="Goker M."/>
            <person name="Klenk H.P."/>
            <person name="Bajic V."/>
            <person name="Stingl U."/>
        </authorList>
    </citation>
    <scope>NUCLEOTIDE SEQUENCE [LARGE SCALE GENOMIC DNA]</scope>
    <source>
        <strain evidence="2">SCGC-AAA259A05</strain>
    </source>
</reference>
<dbReference type="InterPro" id="IPR001584">
    <property type="entry name" value="Integrase_cat-core"/>
</dbReference>